<keyword evidence="6" id="KW-0804">Transcription</keyword>
<feature type="domain" description="HTH myb-type" evidence="10">
    <location>
        <begin position="9"/>
        <end position="61"/>
    </location>
</feature>
<dbReference type="InterPro" id="IPR017930">
    <property type="entry name" value="Myb_dom"/>
</dbReference>
<dbReference type="InterPro" id="IPR001005">
    <property type="entry name" value="SANT/Myb"/>
</dbReference>
<accession>A0A218WQL8</accession>
<evidence type="ECO:0000256" key="1">
    <source>
        <dbReference type="ARBA" id="ARBA00004123"/>
    </source>
</evidence>
<evidence type="ECO:0000256" key="4">
    <source>
        <dbReference type="ARBA" id="ARBA00023015"/>
    </source>
</evidence>
<dbReference type="GO" id="GO:0005634">
    <property type="term" value="C:nucleus"/>
    <property type="evidence" value="ECO:0007669"/>
    <property type="project" value="UniProtKB-SubCell"/>
</dbReference>
<evidence type="ECO:0000256" key="3">
    <source>
        <dbReference type="ARBA" id="ARBA00022737"/>
    </source>
</evidence>
<dbReference type="Gene3D" id="1.10.10.60">
    <property type="entry name" value="Homeodomain-like"/>
    <property type="match status" value="2"/>
</dbReference>
<evidence type="ECO:0000313" key="11">
    <source>
        <dbReference type="EMBL" id="OWM74768.1"/>
    </source>
</evidence>
<dbReference type="PANTHER" id="PTHR10641:SF586">
    <property type="entry name" value="TRANSCRIPTION FACTOR MYB16"/>
    <property type="match status" value="1"/>
</dbReference>
<keyword evidence="3" id="KW-0677">Repeat</keyword>
<evidence type="ECO:0000256" key="7">
    <source>
        <dbReference type="ARBA" id="ARBA00023242"/>
    </source>
</evidence>
<dbReference type="EMBL" id="MTKT01003433">
    <property type="protein sequence ID" value="OWM74768.1"/>
    <property type="molecule type" value="Genomic_DNA"/>
</dbReference>
<reference evidence="12" key="1">
    <citation type="journal article" date="2017" name="Plant J.">
        <title>The pomegranate (Punica granatum L.) genome and the genomics of punicalagin biosynthesis.</title>
        <authorList>
            <person name="Qin G."/>
            <person name="Xu C."/>
            <person name="Ming R."/>
            <person name="Tang H."/>
            <person name="Guyot R."/>
            <person name="Kramer E.M."/>
            <person name="Hu Y."/>
            <person name="Yi X."/>
            <person name="Qi Y."/>
            <person name="Xu X."/>
            <person name="Gao Z."/>
            <person name="Pan H."/>
            <person name="Jian J."/>
            <person name="Tian Y."/>
            <person name="Yue Z."/>
            <person name="Xu Y."/>
        </authorList>
    </citation>
    <scope>NUCLEOTIDE SEQUENCE [LARGE SCALE GENOMIC DNA]</scope>
    <source>
        <strain evidence="12">cv. Dabenzi</strain>
    </source>
</reference>
<dbReference type="PROSITE" id="PS51294">
    <property type="entry name" value="HTH_MYB"/>
    <property type="match status" value="2"/>
</dbReference>
<feature type="region of interest" description="Disordered" evidence="8">
    <location>
        <begin position="341"/>
        <end position="370"/>
    </location>
</feature>
<evidence type="ECO:0000256" key="6">
    <source>
        <dbReference type="ARBA" id="ARBA00023163"/>
    </source>
</evidence>
<feature type="domain" description="Myb-like" evidence="9">
    <location>
        <begin position="62"/>
        <end position="112"/>
    </location>
</feature>
<evidence type="ECO:0000259" key="9">
    <source>
        <dbReference type="PROSITE" id="PS50090"/>
    </source>
</evidence>
<evidence type="ECO:0000256" key="5">
    <source>
        <dbReference type="ARBA" id="ARBA00023125"/>
    </source>
</evidence>
<feature type="domain" description="Myb-like" evidence="9">
    <location>
        <begin position="9"/>
        <end position="61"/>
    </location>
</feature>
<protein>
    <submittedName>
        <fullName evidence="14">Transcription factor MYB16-like</fullName>
    </submittedName>
</protein>
<reference evidence="13" key="3">
    <citation type="journal article" date="2020" name="Plant Biotechnol. J.">
        <title>The pomegranate (Punica granatum L.) draft genome dissects genetic divergence between soft- and hard-seeded cultivars.</title>
        <authorList>
            <person name="Luo X."/>
            <person name="Li H."/>
            <person name="Wu Z."/>
            <person name="Yao W."/>
            <person name="Zhao P."/>
            <person name="Cao D."/>
            <person name="Yu H."/>
            <person name="Li K."/>
            <person name="Poudel K."/>
            <person name="Zhao D."/>
            <person name="Zhang F."/>
            <person name="Xia X."/>
            <person name="Chen L."/>
            <person name="Wang Q."/>
            <person name="Jing D."/>
            <person name="Cao S."/>
        </authorList>
    </citation>
    <scope>NUCLEOTIDE SEQUENCE [LARGE SCALE GENOMIC DNA]</scope>
</reference>
<dbReference type="GeneID" id="116215678"/>
<sequence>MGRSPCCDKVGLKKGPWTPEEDQKLLAYIEEHGHGSWRALPAKAGLQRCGKSCRLRWTNYLRPDIKRGKFSLQEEQTIIQLHALLGNRWSAIATHLPKRTDNEIKNYWNTHLKKRLAKMGIDPVTHKPKNDALLSSDGQSKSAAKLSHMAQWESARLEAEARLVRESKLRSHSFHQGGNSSPSGFTTPASAFAVSGQLLTKTPGVGGDHLESPTSTLTFSESAPPIMAGCNMRENSKQQMIEFVGTSDPEGRNNMIKEEGEQDWTKNSMPNLGEFKEGIGNTLSFTSTNFHDISMSMSLEAPWTGHDSPIRASTSGHGGSLENEIEAEGFTNLLFNSSCEQSISEGGGGSGGDSENGGESGCSGSGSGSGSDYYEDNKNYWNSILNLVNSSPSGSPLF</sequence>
<feature type="compositionally biased region" description="Gly residues" evidence="8">
    <location>
        <begin position="345"/>
        <end position="369"/>
    </location>
</feature>
<keyword evidence="2" id="KW-0217">Developmental protein</keyword>
<dbReference type="AlphaFoldDB" id="A0A218WQL8"/>
<gene>
    <name evidence="14" type="primary">LOC116215678</name>
    <name evidence="11" type="ORF">CDL15_Pgr004535</name>
</gene>
<comment type="subcellular location">
    <subcellularLocation>
        <location evidence="1">Nucleus</location>
    </subcellularLocation>
</comment>
<dbReference type="FunFam" id="1.10.10.60:FF:000001">
    <property type="entry name" value="MYB-related transcription factor"/>
    <property type="match status" value="1"/>
</dbReference>
<dbReference type="Pfam" id="PF00249">
    <property type="entry name" value="Myb_DNA-binding"/>
    <property type="match status" value="2"/>
</dbReference>
<keyword evidence="7" id="KW-0539">Nucleus</keyword>
<dbReference type="Proteomes" id="UP000197138">
    <property type="component" value="Unassembled WGS sequence"/>
</dbReference>
<dbReference type="PANTHER" id="PTHR10641">
    <property type="entry name" value="MYB FAMILY TRANSCRIPTION FACTOR"/>
    <property type="match status" value="1"/>
</dbReference>
<dbReference type="RefSeq" id="XP_031407346.1">
    <property type="nucleotide sequence ID" value="XM_031551486.1"/>
</dbReference>
<keyword evidence="13" id="KW-1185">Reference proteome</keyword>
<evidence type="ECO:0000313" key="13">
    <source>
        <dbReference type="Proteomes" id="UP000515151"/>
    </source>
</evidence>
<dbReference type="InterPro" id="IPR009057">
    <property type="entry name" value="Homeodomain-like_sf"/>
</dbReference>
<dbReference type="InterPro" id="IPR015495">
    <property type="entry name" value="Myb_TF_plants"/>
</dbReference>
<feature type="domain" description="HTH myb-type" evidence="10">
    <location>
        <begin position="62"/>
        <end position="116"/>
    </location>
</feature>
<dbReference type="PROSITE" id="PS50090">
    <property type="entry name" value="MYB_LIKE"/>
    <property type="match status" value="2"/>
</dbReference>
<dbReference type="Proteomes" id="UP000515151">
    <property type="component" value="Chromosome 7"/>
</dbReference>
<reference evidence="14" key="4">
    <citation type="submission" date="2025-04" db="UniProtKB">
        <authorList>
            <consortium name="RefSeq"/>
        </authorList>
    </citation>
    <scope>IDENTIFICATION</scope>
    <source>
        <tissue evidence="14">Leaf</tissue>
    </source>
</reference>
<organism evidence="11 12">
    <name type="scientific">Punica granatum</name>
    <name type="common">Pomegranate</name>
    <dbReference type="NCBI Taxonomy" id="22663"/>
    <lineage>
        <taxon>Eukaryota</taxon>
        <taxon>Viridiplantae</taxon>
        <taxon>Streptophyta</taxon>
        <taxon>Embryophyta</taxon>
        <taxon>Tracheophyta</taxon>
        <taxon>Spermatophyta</taxon>
        <taxon>Magnoliopsida</taxon>
        <taxon>eudicotyledons</taxon>
        <taxon>Gunneridae</taxon>
        <taxon>Pentapetalae</taxon>
        <taxon>rosids</taxon>
        <taxon>malvids</taxon>
        <taxon>Myrtales</taxon>
        <taxon>Lythraceae</taxon>
        <taxon>Punica</taxon>
    </lineage>
</organism>
<reference evidence="11" key="2">
    <citation type="submission" date="2017-06" db="EMBL/GenBank/DDBJ databases">
        <title>The pomegranate genome and the genomics of punicalagin biosynthesis.</title>
        <authorList>
            <person name="Xu C."/>
        </authorList>
    </citation>
    <scope>NUCLEOTIDE SEQUENCE [LARGE SCALE GENOMIC DNA]</scope>
    <source>
        <tissue evidence="11">Fresh leaf</tissue>
    </source>
</reference>
<dbReference type="SUPFAM" id="SSF46689">
    <property type="entry name" value="Homeodomain-like"/>
    <property type="match status" value="1"/>
</dbReference>
<dbReference type="CDD" id="cd00167">
    <property type="entry name" value="SANT"/>
    <property type="match status" value="2"/>
</dbReference>
<evidence type="ECO:0000313" key="12">
    <source>
        <dbReference type="Proteomes" id="UP000197138"/>
    </source>
</evidence>
<evidence type="ECO:0000259" key="10">
    <source>
        <dbReference type="PROSITE" id="PS51294"/>
    </source>
</evidence>
<evidence type="ECO:0000256" key="8">
    <source>
        <dbReference type="SAM" id="MobiDB-lite"/>
    </source>
</evidence>
<evidence type="ECO:0000313" key="14">
    <source>
        <dbReference type="RefSeq" id="XP_031407346.1"/>
    </source>
</evidence>
<proteinExistence type="predicted"/>
<keyword evidence="4" id="KW-0805">Transcription regulation</keyword>
<name>A0A218WQL8_PUNGR</name>
<dbReference type="SMART" id="SM00717">
    <property type="entry name" value="SANT"/>
    <property type="match status" value="2"/>
</dbReference>
<dbReference type="GO" id="GO:0003677">
    <property type="term" value="F:DNA binding"/>
    <property type="evidence" value="ECO:0007669"/>
    <property type="project" value="UniProtKB-KW"/>
</dbReference>
<keyword evidence="5" id="KW-0238">DNA-binding</keyword>
<dbReference type="GO" id="GO:0000902">
    <property type="term" value="P:cell morphogenesis"/>
    <property type="evidence" value="ECO:0007669"/>
    <property type="project" value="UniProtKB-ARBA"/>
</dbReference>
<dbReference type="GO" id="GO:1901957">
    <property type="term" value="P:regulation of cutin biosynthetic process"/>
    <property type="evidence" value="ECO:0007669"/>
    <property type="project" value="UniProtKB-ARBA"/>
</dbReference>
<evidence type="ECO:0000256" key="2">
    <source>
        <dbReference type="ARBA" id="ARBA00022473"/>
    </source>
</evidence>
<dbReference type="OrthoDB" id="2143914at2759"/>
<dbReference type="FunFam" id="1.10.10.60:FF:000099">
    <property type="entry name" value="MYB transcription factor"/>
    <property type="match status" value="1"/>
</dbReference>